<dbReference type="Proteomes" id="UP000887159">
    <property type="component" value="Unassembled WGS sequence"/>
</dbReference>
<organism evidence="1 2">
    <name type="scientific">Trichonephila clavipes</name>
    <name type="common">Golden silk orbweaver</name>
    <name type="synonym">Nephila clavipes</name>
    <dbReference type="NCBI Taxonomy" id="2585209"/>
    <lineage>
        <taxon>Eukaryota</taxon>
        <taxon>Metazoa</taxon>
        <taxon>Ecdysozoa</taxon>
        <taxon>Arthropoda</taxon>
        <taxon>Chelicerata</taxon>
        <taxon>Arachnida</taxon>
        <taxon>Araneae</taxon>
        <taxon>Araneomorphae</taxon>
        <taxon>Entelegynae</taxon>
        <taxon>Araneoidea</taxon>
        <taxon>Nephilidae</taxon>
        <taxon>Trichonephila</taxon>
    </lineage>
</organism>
<name>A0A8X7BDZ0_TRICX</name>
<protein>
    <submittedName>
        <fullName evidence="1">Uncharacterized protein</fullName>
    </submittedName>
</protein>
<comment type="caution">
    <text evidence="1">The sequence shown here is derived from an EMBL/GenBank/DDBJ whole genome shotgun (WGS) entry which is preliminary data.</text>
</comment>
<evidence type="ECO:0000313" key="1">
    <source>
        <dbReference type="EMBL" id="GFY26957.1"/>
    </source>
</evidence>
<gene>
    <name evidence="1" type="primary">NCL1_44958</name>
    <name evidence="1" type="ORF">TNCV_930981</name>
</gene>
<sequence length="74" mass="8576">MHKHLRFDIFELQETNLPVRLINATNERRLVQGHGVQTIPMRIKGDIEDVFREMDNGALHFLDEIPKILLPSAS</sequence>
<keyword evidence="2" id="KW-1185">Reference proteome</keyword>
<dbReference type="AlphaFoldDB" id="A0A8X7BDZ0"/>
<proteinExistence type="predicted"/>
<dbReference type="EMBL" id="BMAU01021378">
    <property type="protein sequence ID" value="GFY26957.1"/>
    <property type="molecule type" value="Genomic_DNA"/>
</dbReference>
<evidence type="ECO:0000313" key="2">
    <source>
        <dbReference type="Proteomes" id="UP000887159"/>
    </source>
</evidence>
<reference evidence="1" key="1">
    <citation type="submission" date="2020-08" db="EMBL/GenBank/DDBJ databases">
        <title>Multicomponent nature underlies the extraordinary mechanical properties of spider dragline silk.</title>
        <authorList>
            <person name="Kono N."/>
            <person name="Nakamura H."/>
            <person name="Mori M."/>
            <person name="Yoshida Y."/>
            <person name="Ohtoshi R."/>
            <person name="Malay A.D."/>
            <person name="Moran D.A.P."/>
            <person name="Tomita M."/>
            <person name="Numata K."/>
            <person name="Arakawa K."/>
        </authorList>
    </citation>
    <scope>NUCLEOTIDE SEQUENCE</scope>
</reference>
<accession>A0A8X7BDZ0</accession>